<dbReference type="AlphaFoldDB" id="A0A2N7JIQ0"/>
<dbReference type="RefSeq" id="WP_102554201.1">
    <property type="nucleotide sequence ID" value="NZ_MCZF01000307.1"/>
</dbReference>
<evidence type="ECO:0000313" key="2">
    <source>
        <dbReference type="Proteomes" id="UP000235533"/>
    </source>
</evidence>
<protein>
    <submittedName>
        <fullName evidence="1">Uncharacterized protein</fullName>
    </submittedName>
</protein>
<evidence type="ECO:0000313" key="1">
    <source>
        <dbReference type="EMBL" id="PMM40014.1"/>
    </source>
</evidence>
<sequence length="198" mass="23080">MEDEFDIYPTNEAFYIECLFGHTNSALDSVYKVGEWVRLVVENNEKAHELAPEELFHELQNIVQQAASISKYFWSIRKGPKGVHKKRSRKLRESLSISEDSALKSRELRDHLEHFDEKLDCYLTQNHVGQFIPLDIAAELPKSDVPLHIFKGFYINPRIFVLLGNIYELTPIVEELEFVYNQLSDCVKNGYRLPTEYA</sequence>
<proteinExistence type="predicted"/>
<accession>A0A2N7JIQ0</accession>
<dbReference type="Proteomes" id="UP000235533">
    <property type="component" value="Unassembled WGS sequence"/>
</dbReference>
<gene>
    <name evidence="1" type="ORF">BCT54_13100</name>
</gene>
<organism evidence="1 2">
    <name type="scientific">Vibrio splendidus</name>
    <dbReference type="NCBI Taxonomy" id="29497"/>
    <lineage>
        <taxon>Bacteria</taxon>
        <taxon>Pseudomonadati</taxon>
        <taxon>Pseudomonadota</taxon>
        <taxon>Gammaproteobacteria</taxon>
        <taxon>Vibrionales</taxon>
        <taxon>Vibrionaceae</taxon>
        <taxon>Vibrio</taxon>
    </lineage>
</organism>
<comment type="caution">
    <text evidence="1">The sequence shown here is derived from an EMBL/GenBank/DDBJ whole genome shotgun (WGS) entry which is preliminary data.</text>
</comment>
<reference evidence="2" key="1">
    <citation type="submission" date="2016-07" db="EMBL/GenBank/DDBJ databases">
        <title>Nontailed viruses are major unrecognized killers of bacteria in the ocean.</title>
        <authorList>
            <person name="Kauffman K."/>
            <person name="Hussain F."/>
            <person name="Yang J."/>
            <person name="Arevalo P."/>
            <person name="Brown J."/>
            <person name="Cutler M."/>
            <person name="Kelly L."/>
            <person name="Polz M.F."/>
        </authorList>
    </citation>
    <scope>NUCLEOTIDE SEQUENCE [LARGE SCALE GENOMIC DNA]</scope>
    <source>
        <strain evidence="2">10N.261.48.B5</strain>
    </source>
</reference>
<name>A0A2N7JIQ0_VIBSP</name>
<dbReference type="EMBL" id="MCZF01000307">
    <property type="protein sequence ID" value="PMM40014.1"/>
    <property type="molecule type" value="Genomic_DNA"/>
</dbReference>